<keyword evidence="4 8" id="KW-0611">Plant defense</keyword>
<evidence type="ECO:0000256" key="1">
    <source>
        <dbReference type="ARBA" id="ARBA00004141"/>
    </source>
</evidence>
<dbReference type="PANTHER" id="PTHR31942">
    <property type="entry name" value="MLO-LIKE PROTEIN 1"/>
    <property type="match status" value="1"/>
</dbReference>
<feature type="transmembrane region" description="Helical" evidence="10">
    <location>
        <begin position="395"/>
        <end position="418"/>
    </location>
</feature>
<keyword evidence="6 8" id="KW-0472">Membrane</keyword>
<comment type="similarity">
    <text evidence="2 8">Belongs to the MLO family.</text>
</comment>
<feature type="compositionally biased region" description="Low complexity" evidence="9">
    <location>
        <begin position="450"/>
        <end position="467"/>
    </location>
</feature>
<evidence type="ECO:0000256" key="8">
    <source>
        <dbReference type="RuleBase" id="RU280816"/>
    </source>
</evidence>
<accession>A0A2P5B6K2</accession>
<evidence type="ECO:0000256" key="4">
    <source>
        <dbReference type="ARBA" id="ARBA00022821"/>
    </source>
</evidence>
<protein>
    <recommendedName>
        <fullName evidence="8">MLO-like protein</fullName>
    </recommendedName>
</protein>
<dbReference type="AlphaFoldDB" id="A0A2P5B6K2"/>
<keyword evidence="12" id="KW-1185">Reference proteome</keyword>
<organism evidence="11 12">
    <name type="scientific">Parasponia andersonii</name>
    <name type="common">Sponia andersonii</name>
    <dbReference type="NCBI Taxonomy" id="3476"/>
    <lineage>
        <taxon>Eukaryota</taxon>
        <taxon>Viridiplantae</taxon>
        <taxon>Streptophyta</taxon>
        <taxon>Embryophyta</taxon>
        <taxon>Tracheophyta</taxon>
        <taxon>Spermatophyta</taxon>
        <taxon>Magnoliopsida</taxon>
        <taxon>eudicotyledons</taxon>
        <taxon>Gunneridae</taxon>
        <taxon>Pentapetalae</taxon>
        <taxon>rosids</taxon>
        <taxon>fabids</taxon>
        <taxon>Rosales</taxon>
        <taxon>Cannabaceae</taxon>
        <taxon>Parasponia</taxon>
    </lineage>
</organism>
<evidence type="ECO:0000256" key="9">
    <source>
        <dbReference type="SAM" id="MobiDB-lite"/>
    </source>
</evidence>
<dbReference type="GO" id="GO:0006952">
    <property type="term" value="P:defense response"/>
    <property type="evidence" value="ECO:0007669"/>
    <property type="project" value="UniProtKB-KW"/>
</dbReference>
<dbReference type="InterPro" id="IPR004326">
    <property type="entry name" value="Mlo"/>
</dbReference>
<comment type="subcellular location">
    <subcellularLocation>
        <location evidence="1 8">Membrane</location>
        <topology evidence="1 8">Multi-pass membrane protein</topology>
    </subcellularLocation>
</comment>
<dbReference type="OrthoDB" id="1388414at2759"/>
<proteinExistence type="inferred from homology"/>
<feature type="transmembrane region" description="Helical" evidence="10">
    <location>
        <begin position="302"/>
        <end position="320"/>
    </location>
</feature>
<name>A0A2P5B6K2_PARAD</name>
<dbReference type="EMBL" id="JXTB01000350">
    <property type="protein sequence ID" value="PON44433.1"/>
    <property type="molecule type" value="Genomic_DNA"/>
</dbReference>
<feature type="transmembrane region" description="Helical" evidence="10">
    <location>
        <begin position="148"/>
        <end position="169"/>
    </location>
</feature>
<evidence type="ECO:0000313" key="12">
    <source>
        <dbReference type="Proteomes" id="UP000237105"/>
    </source>
</evidence>
<keyword evidence="7 8" id="KW-0568">Pathogenesis-related protein</keyword>
<sequence>MGEENNGSLEHTPTWAISIFALFFFLLSFTIEAGLHCLTKFLRKRKRKSLNRALEKFKTEMMKMGFISLLLTVSEAPISNICVSRTVEHSFLPCKDPMEFSERAEYESVSHESNTTSFFSEITSDQNFCESKGMVSLLSREGVFQLNMFVSVLAVSHVLYCLITMFLGIAKMRKWKAWEDETRTLEYQIANDPRRFQYSDQTTFGKRHLKLWNKYPALLGPVCLVRQFSGSAISKADYFTLRNGFITANFSEGSNFNFQKFLARAYDDDFEQVVGVRFWIWIFCILFIFFSAHVFYNHYWLPFIPLGIVLVVGAKLQVIITKMCVETFKQNPVIRGSFIVKPNNDLFWFGRPGWLLHLIQFVLIQNSFQLAFFTWTWFEYGQRSCFHRATEDVTITISMGVLVQLLCGYVTLPLYALVTQMGSGMKRAVFTENVVKGLTSWLKNSRRNLSKNSSTSSPRRSSFSWHSDTTDVSISDHDQSKHARSSSTEIMTEELETSREALTEKLERTAAETSVAEDANPRIIIRGSYDGEISFGSSWKKVEIRQDSGEITSIVEEDASVMY</sequence>
<evidence type="ECO:0000256" key="3">
    <source>
        <dbReference type="ARBA" id="ARBA00022692"/>
    </source>
</evidence>
<evidence type="ECO:0000256" key="10">
    <source>
        <dbReference type="SAM" id="Phobius"/>
    </source>
</evidence>
<dbReference type="Pfam" id="PF03094">
    <property type="entry name" value="Mlo"/>
    <property type="match status" value="1"/>
</dbReference>
<dbReference type="Proteomes" id="UP000237105">
    <property type="component" value="Unassembled WGS sequence"/>
</dbReference>
<evidence type="ECO:0000256" key="2">
    <source>
        <dbReference type="ARBA" id="ARBA00006574"/>
    </source>
</evidence>
<dbReference type="GO" id="GO:0005516">
    <property type="term" value="F:calmodulin binding"/>
    <property type="evidence" value="ECO:0007669"/>
    <property type="project" value="UniProtKB-KW"/>
</dbReference>
<reference evidence="12" key="1">
    <citation type="submission" date="2016-06" db="EMBL/GenBank/DDBJ databases">
        <title>Parallel loss of symbiosis genes in relatives of nitrogen-fixing non-legume Parasponia.</title>
        <authorList>
            <person name="Van Velzen R."/>
            <person name="Holmer R."/>
            <person name="Bu F."/>
            <person name="Rutten L."/>
            <person name="Van Zeijl A."/>
            <person name="Liu W."/>
            <person name="Santuari L."/>
            <person name="Cao Q."/>
            <person name="Sharma T."/>
            <person name="Shen D."/>
            <person name="Roswanjaya Y."/>
            <person name="Wardhani T."/>
            <person name="Kalhor M.S."/>
            <person name="Jansen J."/>
            <person name="Van den Hoogen J."/>
            <person name="Gungor B."/>
            <person name="Hartog M."/>
            <person name="Hontelez J."/>
            <person name="Verver J."/>
            <person name="Yang W.-C."/>
            <person name="Schijlen E."/>
            <person name="Repin R."/>
            <person name="Schilthuizen M."/>
            <person name="Schranz E."/>
            <person name="Heidstra R."/>
            <person name="Miyata K."/>
            <person name="Fedorova E."/>
            <person name="Kohlen W."/>
            <person name="Bisseling T."/>
            <person name="Smit S."/>
            <person name="Geurts R."/>
        </authorList>
    </citation>
    <scope>NUCLEOTIDE SEQUENCE [LARGE SCALE GENOMIC DNA]</scope>
    <source>
        <strain evidence="12">cv. WU1-14</strain>
    </source>
</reference>
<evidence type="ECO:0000256" key="6">
    <source>
        <dbReference type="ARBA" id="ARBA00023136"/>
    </source>
</evidence>
<comment type="function">
    <text evidence="8">May be involved in modulation of pathogen defense and leaf cell death.</text>
</comment>
<evidence type="ECO:0000256" key="7">
    <source>
        <dbReference type="ARBA" id="ARBA00023265"/>
    </source>
</evidence>
<comment type="domain">
    <text evidence="8">The C-terminus contains a calmodulin-binding domain, which binds calmodulin in a calcium-dependent fashion.</text>
</comment>
<evidence type="ECO:0000256" key="5">
    <source>
        <dbReference type="ARBA" id="ARBA00022989"/>
    </source>
</evidence>
<keyword evidence="8" id="KW-0112">Calmodulin-binding</keyword>
<keyword evidence="5 8" id="KW-1133">Transmembrane helix</keyword>
<gene>
    <name evidence="8" type="primary">MLO</name>
    <name evidence="11" type="ORF">PanWU01x14_266680</name>
</gene>
<dbReference type="GO" id="GO:0016020">
    <property type="term" value="C:membrane"/>
    <property type="evidence" value="ECO:0007669"/>
    <property type="project" value="UniProtKB-SubCell"/>
</dbReference>
<feature type="transmembrane region" description="Helical" evidence="10">
    <location>
        <begin position="66"/>
        <end position="87"/>
    </location>
</feature>
<feature type="transmembrane region" description="Helical" evidence="10">
    <location>
        <begin position="354"/>
        <end position="375"/>
    </location>
</feature>
<comment type="caution">
    <text evidence="11">The sequence shown here is derived from an EMBL/GenBank/DDBJ whole genome shotgun (WGS) entry which is preliminary data.</text>
</comment>
<feature type="transmembrane region" description="Helical" evidence="10">
    <location>
        <begin position="278"/>
        <end position="296"/>
    </location>
</feature>
<dbReference type="PANTHER" id="PTHR31942:SF57">
    <property type="entry name" value="MLO-LIKE PROTEIN"/>
    <property type="match status" value="1"/>
</dbReference>
<evidence type="ECO:0000313" key="11">
    <source>
        <dbReference type="EMBL" id="PON44433.1"/>
    </source>
</evidence>
<keyword evidence="3 8" id="KW-0812">Transmembrane</keyword>
<feature type="transmembrane region" description="Helical" evidence="10">
    <location>
        <begin position="15"/>
        <end position="38"/>
    </location>
</feature>
<feature type="region of interest" description="Disordered" evidence="9">
    <location>
        <begin position="448"/>
        <end position="499"/>
    </location>
</feature>